<dbReference type="EMBL" id="GBHO01027564">
    <property type="protein sequence ID" value="JAG16040.1"/>
    <property type="molecule type" value="Transcribed_RNA"/>
</dbReference>
<keyword evidence="9" id="KW-0378">Hydrolase</keyword>
<evidence type="ECO:0000256" key="10">
    <source>
        <dbReference type="ARBA" id="ARBA00022840"/>
    </source>
</evidence>
<dbReference type="SUPFAM" id="SSF56672">
    <property type="entry name" value="DNA/RNA polymerases"/>
    <property type="match status" value="1"/>
</dbReference>
<dbReference type="GO" id="GO:0005524">
    <property type="term" value="F:ATP binding"/>
    <property type="evidence" value="ECO:0007669"/>
    <property type="project" value="UniProtKB-KW"/>
</dbReference>
<evidence type="ECO:0000256" key="15">
    <source>
        <dbReference type="ARBA" id="ARBA00023113"/>
    </source>
</evidence>
<keyword evidence="5" id="KW-0479">Metal-binding</keyword>
<evidence type="ECO:0000256" key="6">
    <source>
        <dbReference type="ARBA" id="ARBA00022741"/>
    </source>
</evidence>
<dbReference type="InterPro" id="IPR012337">
    <property type="entry name" value="RNaseH-like_sf"/>
</dbReference>
<evidence type="ECO:0000256" key="16">
    <source>
        <dbReference type="ARBA" id="ARBA00023172"/>
    </source>
</evidence>
<dbReference type="GO" id="GO:0003887">
    <property type="term" value="F:DNA-directed DNA polymerase activity"/>
    <property type="evidence" value="ECO:0007669"/>
    <property type="project" value="UniProtKB-KW"/>
</dbReference>
<dbReference type="GO" id="GO:0015074">
    <property type="term" value="P:DNA integration"/>
    <property type="evidence" value="ECO:0007669"/>
    <property type="project" value="UniProtKB-KW"/>
</dbReference>
<dbReference type="InterPro" id="IPR054722">
    <property type="entry name" value="PolX-like_BBD"/>
</dbReference>
<keyword evidence="14" id="KW-0548">Nucleotidyltransferase</keyword>
<keyword evidence="16" id="KW-0233">DNA recombination</keyword>
<dbReference type="PANTHER" id="PTHR42648">
    <property type="entry name" value="TRANSPOSASE, PUTATIVE-RELATED"/>
    <property type="match status" value="1"/>
</dbReference>
<keyword evidence="13" id="KW-0695">RNA-directed DNA polymerase</keyword>
<dbReference type="Pfam" id="PF14223">
    <property type="entry name" value="Retrotran_gag_2"/>
    <property type="match status" value="1"/>
</dbReference>
<keyword evidence="15" id="KW-0917">Virion maturation</keyword>
<dbReference type="GO" id="GO:0008270">
    <property type="term" value="F:zinc ion binding"/>
    <property type="evidence" value="ECO:0007669"/>
    <property type="project" value="UniProtKB-KW"/>
</dbReference>
<evidence type="ECO:0000256" key="4">
    <source>
        <dbReference type="ARBA" id="ARBA00022722"/>
    </source>
</evidence>
<dbReference type="GO" id="GO:0006508">
    <property type="term" value="P:proteolysis"/>
    <property type="evidence" value="ECO:0007669"/>
    <property type="project" value="UniProtKB-KW"/>
</dbReference>
<proteinExistence type="predicted"/>
<keyword evidence="11" id="KW-0460">Magnesium</keyword>
<evidence type="ECO:0000259" key="21">
    <source>
        <dbReference type="PROSITE" id="PS50994"/>
    </source>
</evidence>
<dbReference type="GO" id="GO:0003676">
    <property type="term" value="F:nucleic acid binding"/>
    <property type="evidence" value="ECO:0007669"/>
    <property type="project" value="InterPro"/>
</dbReference>
<sequence length="1290" mass="146772">MSSKMASIVLPQLSDNNFSSWLYRVECLLEEKKVKYVLEERRTKGDAKDEKAETDADATARNTIVQCISDRHIEYVRDCKTAKAMIEALKKIFQRKSTISKLFIRRKLLSMRCNSSLQDHFIQFDLLIRELEQMSKNKMEMDDKICHLLLTMPKQYDAVITVIENTENLDLETVKAKLLDAELKLKSESGSQSKSVDTAFSSLSNSMPPRICYHCKEPNHYIANCPKYAEYCAKSYRGQNSNRRGRSRGQGQSRGRFRRRWGLSKLENGAGSAAIVSKEGEEVTFIAREEEAGYVVCKQGDGKFSAVLDSGCTHHLAQSNMRTKMFDITMLEQPILIKIADGKTISAHERGKLKLRAGNLVINIEALIVDGLSLNLLSVSQIVKSGKKVVFANGEARIVINKNKFVSCPLVGKLFVVNFELCDNIEQCCVADKNLWHRRLGHINKEDLKKMNLPVSKDVCGPCMEGKSKRQPFPRLTEPKSTRVGEYLHTDVGGPVKVPTSDGHRYWQTVVDDFSHFVMVFTMVEKSEAANNLMKIIPQLETTFGQFCVSKIRCDNGGEFSSTKLRHFCENRGIRLQYTAPYSPSSNGISERFNLTLMNKVRTMFAETNLPKHLWGDAIKSAAYQVNRSPTTALNGDIPARVYCGKLDLSKLRVFGSKAWAHILPRRDKLDPRAREAVLVGYSPNGYKLWDPKTNDFFVSRDVRFDETNFKFREVPDKLVIQDTTSDNEQMSQETDFEECANDQPDPEVKKPSAGDNNADMSSRPKRNIQQPKHLEDYELYSAYCLLSTHDGDPKSYRDAMKEKKWQEAIRNELSALENLGTWTPATLPETSTAIDTRWVFRTKDDGTPKARLVARGYQEPQDEYQEWTYAPVCRMSTVRLLISFAVQYDWPIRQIDVPSAFLNGFVDGEVYIKTPEGVNSTSRFMKLNRALYGLRRSPKCWNVRFNQIVEQLGLRRSTFDYCLYCGERLFLVLWVDDALITGDPGEIEKLIKSLSDVFNVKNMGEVSVFLGMQFDRKESGVKVIQSRIIQRLAEKFNMVECNTSCKTPMEVNFQVEESEGISKNQVPPFYRNLVCSLMYVSVMSRPDICFSVSLLSRFCHKPTMQLWNAAKRVLRYVISTRDMGLNFTKGNDSPNNIVAYSDSDWGGDKLTRRSVSGFIAFHCQNPITWYSRKQNCVALSSMESEFLAASNASQELINLKGILGEITRVNEIKLLVDSSSAISFIKNCENSRRAKHIDIRRHFIKDLVENGDLQIEYVNTNENVSDFLTKPLGQVKFESCVIKTFKASG</sequence>
<dbReference type="InterPro" id="IPR001584">
    <property type="entry name" value="Integrase_cat-core"/>
</dbReference>
<evidence type="ECO:0000313" key="22">
    <source>
        <dbReference type="EMBL" id="JAG16040.1"/>
    </source>
</evidence>
<dbReference type="PROSITE" id="PS50158">
    <property type="entry name" value="ZF_CCHC"/>
    <property type="match status" value="1"/>
</dbReference>
<gene>
    <name evidence="22" type="primary">POLX_148</name>
    <name evidence="22" type="ORF">CM83_53093</name>
</gene>
<dbReference type="Pfam" id="PF07727">
    <property type="entry name" value="RVT_2"/>
    <property type="match status" value="1"/>
</dbReference>
<evidence type="ECO:0000256" key="19">
    <source>
        <dbReference type="SAM" id="MobiDB-lite"/>
    </source>
</evidence>
<dbReference type="Gene3D" id="3.30.420.10">
    <property type="entry name" value="Ribonuclease H-like superfamily/Ribonuclease H"/>
    <property type="match status" value="1"/>
</dbReference>
<reference evidence="22" key="2">
    <citation type="submission" date="2014-07" db="EMBL/GenBank/DDBJ databases">
        <authorList>
            <person name="Hull J."/>
        </authorList>
    </citation>
    <scope>NUCLEOTIDE SEQUENCE</scope>
</reference>
<dbReference type="InterPro" id="IPR043502">
    <property type="entry name" value="DNA/RNA_pol_sf"/>
</dbReference>
<feature type="region of interest" description="Disordered" evidence="19">
    <location>
        <begin position="721"/>
        <end position="770"/>
    </location>
</feature>
<evidence type="ECO:0000256" key="9">
    <source>
        <dbReference type="ARBA" id="ARBA00022801"/>
    </source>
</evidence>
<evidence type="ECO:0000256" key="17">
    <source>
        <dbReference type="ARBA" id="ARBA00023268"/>
    </source>
</evidence>
<accession>A0A0A9XG27</accession>
<organism evidence="22">
    <name type="scientific">Lygus hesperus</name>
    <name type="common">Western plant bug</name>
    <dbReference type="NCBI Taxonomy" id="30085"/>
    <lineage>
        <taxon>Eukaryota</taxon>
        <taxon>Metazoa</taxon>
        <taxon>Ecdysozoa</taxon>
        <taxon>Arthropoda</taxon>
        <taxon>Hexapoda</taxon>
        <taxon>Insecta</taxon>
        <taxon>Pterygota</taxon>
        <taxon>Neoptera</taxon>
        <taxon>Paraneoptera</taxon>
        <taxon>Hemiptera</taxon>
        <taxon>Heteroptera</taxon>
        <taxon>Panheteroptera</taxon>
        <taxon>Cimicomorpha</taxon>
        <taxon>Miridae</taxon>
        <taxon>Mirini</taxon>
        <taxon>Lygus</taxon>
    </lineage>
</organism>
<dbReference type="InterPro" id="IPR013103">
    <property type="entry name" value="RVT_2"/>
</dbReference>
<keyword evidence="12" id="KW-0229">DNA integration</keyword>
<dbReference type="InterPro" id="IPR001878">
    <property type="entry name" value="Znf_CCHC"/>
</dbReference>
<keyword evidence="4" id="KW-0540">Nuclease</keyword>
<dbReference type="InterPro" id="IPR039537">
    <property type="entry name" value="Retrotran_Ty1/copia-like"/>
</dbReference>
<dbReference type="InterPro" id="IPR036875">
    <property type="entry name" value="Znf_CCHC_sf"/>
</dbReference>
<dbReference type="GO" id="GO:0042575">
    <property type="term" value="C:DNA polymerase complex"/>
    <property type="evidence" value="ECO:0007669"/>
    <property type="project" value="UniProtKB-ARBA"/>
</dbReference>
<protein>
    <submittedName>
        <fullName evidence="22">Retrovirus-related Pol polyprotein from transposon TNT 1-94</fullName>
    </submittedName>
</protein>
<keyword evidence="10" id="KW-0067">ATP-binding</keyword>
<dbReference type="SUPFAM" id="SSF57756">
    <property type="entry name" value="Retrovirus zinc finger-like domains"/>
    <property type="match status" value="1"/>
</dbReference>
<keyword evidence="2" id="KW-1188">Viral release from host cell</keyword>
<dbReference type="SUPFAM" id="SSF53098">
    <property type="entry name" value="Ribonuclease H-like"/>
    <property type="match status" value="1"/>
</dbReference>
<feature type="domain" description="CCHC-type" evidence="20">
    <location>
        <begin position="212"/>
        <end position="227"/>
    </location>
</feature>
<dbReference type="PROSITE" id="PS50994">
    <property type="entry name" value="INTEGRASE"/>
    <property type="match status" value="1"/>
</dbReference>
<dbReference type="GO" id="GO:0004190">
    <property type="term" value="F:aspartic-type endopeptidase activity"/>
    <property type="evidence" value="ECO:0007669"/>
    <property type="project" value="UniProtKB-KW"/>
</dbReference>
<dbReference type="Pfam" id="PF22936">
    <property type="entry name" value="Pol_BBD"/>
    <property type="match status" value="1"/>
</dbReference>
<evidence type="ECO:0000256" key="12">
    <source>
        <dbReference type="ARBA" id="ARBA00022908"/>
    </source>
</evidence>
<evidence type="ECO:0000256" key="11">
    <source>
        <dbReference type="ARBA" id="ARBA00022842"/>
    </source>
</evidence>
<dbReference type="PANTHER" id="PTHR42648:SF11">
    <property type="entry name" value="TRANSPOSON TY4-P GAG-POL POLYPROTEIN"/>
    <property type="match status" value="1"/>
</dbReference>
<evidence type="ECO:0000256" key="8">
    <source>
        <dbReference type="ARBA" id="ARBA00022759"/>
    </source>
</evidence>
<evidence type="ECO:0000256" key="2">
    <source>
        <dbReference type="ARBA" id="ARBA00022612"/>
    </source>
</evidence>
<evidence type="ECO:0000256" key="3">
    <source>
        <dbReference type="ARBA" id="ARBA00022670"/>
    </source>
</evidence>
<feature type="domain" description="Integrase catalytic" evidence="21">
    <location>
        <begin position="475"/>
        <end position="647"/>
    </location>
</feature>
<keyword evidence="6" id="KW-0547">Nucleotide-binding</keyword>
<dbReference type="CDD" id="cd09272">
    <property type="entry name" value="RNase_HI_RT_Ty1"/>
    <property type="match status" value="1"/>
</dbReference>
<dbReference type="Pfam" id="PF13976">
    <property type="entry name" value="gag_pre-integrs"/>
    <property type="match status" value="1"/>
</dbReference>
<dbReference type="InterPro" id="IPR036397">
    <property type="entry name" value="RNaseH_sf"/>
</dbReference>
<dbReference type="Pfam" id="PF25597">
    <property type="entry name" value="SH3_retrovirus"/>
    <property type="match status" value="1"/>
</dbReference>
<reference evidence="22" key="1">
    <citation type="journal article" date="2014" name="PLoS ONE">
        <title>Transcriptome-Based Identification of ABC Transporters in the Western Tarnished Plant Bug Lygus hesperus.</title>
        <authorList>
            <person name="Hull J.J."/>
            <person name="Chaney K."/>
            <person name="Geib S.M."/>
            <person name="Fabrick J.A."/>
            <person name="Brent C.S."/>
            <person name="Walsh D."/>
            <person name="Lavine L.C."/>
        </authorList>
    </citation>
    <scope>NUCLEOTIDE SEQUENCE</scope>
</reference>
<feature type="region of interest" description="Disordered" evidence="19">
    <location>
        <begin position="239"/>
        <end position="258"/>
    </location>
</feature>
<dbReference type="GO" id="GO:0006310">
    <property type="term" value="P:DNA recombination"/>
    <property type="evidence" value="ECO:0007669"/>
    <property type="project" value="UniProtKB-KW"/>
</dbReference>
<keyword evidence="18" id="KW-0862">Zinc</keyword>
<dbReference type="Pfam" id="PF00665">
    <property type="entry name" value="rve"/>
    <property type="match status" value="1"/>
</dbReference>
<evidence type="ECO:0000256" key="14">
    <source>
        <dbReference type="ARBA" id="ARBA00022932"/>
    </source>
</evidence>
<dbReference type="InterPro" id="IPR057670">
    <property type="entry name" value="SH3_retrovirus"/>
</dbReference>
<keyword evidence="14" id="KW-0808">Transferase</keyword>
<dbReference type="GO" id="GO:0004519">
    <property type="term" value="F:endonuclease activity"/>
    <property type="evidence" value="ECO:0007669"/>
    <property type="project" value="UniProtKB-KW"/>
</dbReference>
<evidence type="ECO:0000256" key="18">
    <source>
        <dbReference type="PROSITE-ProRule" id="PRU00047"/>
    </source>
</evidence>
<keyword evidence="18" id="KW-0863">Zinc-finger</keyword>
<keyword evidence="14" id="KW-0239">DNA-directed DNA polymerase</keyword>
<comment type="function">
    <text evidence="1">The aspartyl protease (PR) mediates the proteolytic cleavages of the Gag and Gag-Pol polyproteins after assembly of the VLP.</text>
</comment>
<evidence type="ECO:0000256" key="13">
    <source>
        <dbReference type="ARBA" id="ARBA00022918"/>
    </source>
</evidence>
<keyword evidence="8" id="KW-0255">Endonuclease</keyword>
<evidence type="ECO:0000256" key="5">
    <source>
        <dbReference type="ARBA" id="ARBA00022723"/>
    </source>
</evidence>
<feature type="compositionally biased region" description="Polar residues" evidence="19">
    <location>
        <begin position="722"/>
        <end position="734"/>
    </location>
</feature>
<keyword evidence="17" id="KW-0511">Multifunctional enzyme</keyword>
<dbReference type="GO" id="GO:0003964">
    <property type="term" value="F:RNA-directed DNA polymerase activity"/>
    <property type="evidence" value="ECO:0007669"/>
    <property type="project" value="UniProtKB-KW"/>
</dbReference>
<dbReference type="InterPro" id="IPR025724">
    <property type="entry name" value="GAG-pre-integrase_dom"/>
</dbReference>
<evidence type="ECO:0000256" key="1">
    <source>
        <dbReference type="ARBA" id="ARBA00002180"/>
    </source>
</evidence>
<keyword evidence="7" id="KW-0064">Aspartyl protease</keyword>
<evidence type="ECO:0000256" key="7">
    <source>
        <dbReference type="ARBA" id="ARBA00022750"/>
    </source>
</evidence>
<keyword evidence="3" id="KW-0645">Protease</keyword>
<name>A0A0A9XG27_LYGHE</name>
<evidence type="ECO:0000259" key="20">
    <source>
        <dbReference type="PROSITE" id="PS50158"/>
    </source>
</evidence>